<organism evidence="2 3">
    <name type="scientific">Neurospora tetraspora</name>
    <dbReference type="NCBI Taxonomy" id="94610"/>
    <lineage>
        <taxon>Eukaryota</taxon>
        <taxon>Fungi</taxon>
        <taxon>Dikarya</taxon>
        <taxon>Ascomycota</taxon>
        <taxon>Pezizomycotina</taxon>
        <taxon>Sordariomycetes</taxon>
        <taxon>Sordariomycetidae</taxon>
        <taxon>Sordariales</taxon>
        <taxon>Sordariaceae</taxon>
        <taxon>Neurospora</taxon>
    </lineage>
</organism>
<keyword evidence="3" id="KW-1185">Reference proteome</keyword>
<reference evidence="2" key="2">
    <citation type="submission" date="2023-06" db="EMBL/GenBank/DDBJ databases">
        <authorList>
            <consortium name="Lawrence Berkeley National Laboratory"/>
            <person name="Haridas S."/>
            <person name="Hensen N."/>
            <person name="Bonometti L."/>
            <person name="Westerberg I."/>
            <person name="Brannstrom I.O."/>
            <person name="Guillou S."/>
            <person name="Cros-Aarteil S."/>
            <person name="Calhoun S."/>
            <person name="Kuo A."/>
            <person name="Mondo S."/>
            <person name="Pangilinan J."/>
            <person name="Riley R."/>
            <person name="Labutti K."/>
            <person name="Andreopoulos B."/>
            <person name="Lipzen A."/>
            <person name="Chen C."/>
            <person name="Yanf M."/>
            <person name="Daum C."/>
            <person name="Ng V."/>
            <person name="Clum A."/>
            <person name="Steindorff A."/>
            <person name="Ohm R."/>
            <person name="Martin F."/>
            <person name="Silar P."/>
            <person name="Natvig D."/>
            <person name="Lalanne C."/>
            <person name="Gautier V."/>
            <person name="Ament-Velasquez S.L."/>
            <person name="Kruys A."/>
            <person name="Hutchinson M.I."/>
            <person name="Powell A.J."/>
            <person name="Barry K."/>
            <person name="Miller A.N."/>
            <person name="Grigoriev I.V."/>
            <person name="Debuchy R."/>
            <person name="Gladieux P."/>
            <person name="Thoren M.H."/>
            <person name="Johannesson H."/>
        </authorList>
    </citation>
    <scope>NUCLEOTIDE SEQUENCE</scope>
    <source>
        <strain evidence="2">CBS 560.94</strain>
    </source>
</reference>
<feature type="compositionally biased region" description="Pro residues" evidence="1">
    <location>
        <begin position="188"/>
        <end position="200"/>
    </location>
</feature>
<evidence type="ECO:0000313" key="2">
    <source>
        <dbReference type="EMBL" id="KAK3342651.1"/>
    </source>
</evidence>
<dbReference type="RefSeq" id="XP_062680444.1">
    <property type="nucleotide sequence ID" value="XM_062826984.1"/>
</dbReference>
<feature type="compositionally biased region" description="Polar residues" evidence="1">
    <location>
        <begin position="167"/>
        <end position="182"/>
    </location>
</feature>
<dbReference type="Proteomes" id="UP001278500">
    <property type="component" value="Unassembled WGS sequence"/>
</dbReference>
<evidence type="ECO:0000256" key="1">
    <source>
        <dbReference type="SAM" id="MobiDB-lite"/>
    </source>
</evidence>
<dbReference type="GeneID" id="87864138"/>
<reference evidence="2" key="1">
    <citation type="journal article" date="2023" name="Mol. Phylogenet. Evol.">
        <title>Genome-scale phylogeny and comparative genomics of the fungal order Sordariales.</title>
        <authorList>
            <person name="Hensen N."/>
            <person name="Bonometti L."/>
            <person name="Westerberg I."/>
            <person name="Brannstrom I.O."/>
            <person name="Guillou S."/>
            <person name="Cros-Aarteil S."/>
            <person name="Calhoun S."/>
            <person name="Haridas S."/>
            <person name="Kuo A."/>
            <person name="Mondo S."/>
            <person name="Pangilinan J."/>
            <person name="Riley R."/>
            <person name="LaButti K."/>
            <person name="Andreopoulos B."/>
            <person name="Lipzen A."/>
            <person name="Chen C."/>
            <person name="Yan M."/>
            <person name="Daum C."/>
            <person name="Ng V."/>
            <person name="Clum A."/>
            <person name="Steindorff A."/>
            <person name="Ohm R.A."/>
            <person name="Martin F."/>
            <person name="Silar P."/>
            <person name="Natvig D.O."/>
            <person name="Lalanne C."/>
            <person name="Gautier V."/>
            <person name="Ament-Velasquez S.L."/>
            <person name="Kruys A."/>
            <person name="Hutchinson M.I."/>
            <person name="Powell A.J."/>
            <person name="Barry K."/>
            <person name="Miller A.N."/>
            <person name="Grigoriev I.V."/>
            <person name="Debuchy R."/>
            <person name="Gladieux P."/>
            <person name="Hiltunen Thoren M."/>
            <person name="Johannesson H."/>
        </authorList>
    </citation>
    <scope>NUCLEOTIDE SEQUENCE</scope>
    <source>
        <strain evidence="2">CBS 560.94</strain>
    </source>
</reference>
<proteinExistence type="predicted"/>
<name>A0AAE0JCF9_9PEZI</name>
<gene>
    <name evidence="2" type="ORF">B0H65DRAFT_468884</name>
</gene>
<evidence type="ECO:0000313" key="3">
    <source>
        <dbReference type="Proteomes" id="UP001278500"/>
    </source>
</evidence>
<protein>
    <submittedName>
        <fullName evidence="2">Uncharacterized protein</fullName>
    </submittedName>
</protein>
<accession>A0AAE0JCF9</accession>
<feature type="region of interest" description="Disordered" evidence="1">
    <location>
        <begin position="165"/>
        <end position="200"/>
    </location>
</feature>
<comment type="caution">
    <text evidence="2">The sequence shown here is derived from an EMBL/GenBank/DDBJ whole genome shotgun (WGS) entry which is preliminary data.</text>
</comment>
<dbReference type="AlphaFoldDB" id="A0AAE0JCF9"/>
<feature type="region of interest" description="Disordered" evidence="1">
    <location>
        <begin position="295"/>
        <end position="327"/>
    </location>
</feature>
<sequence>MSKMHPDSPAILEGVVKDIISNLEKQLKAQQEKLRVLYKEWNFWEAAGALLDFHLLEVSDFKIDELQKQLIGAQIEQLTLANDLTQMTEFAREVFSQKGLGFKTPSIPIPIPSANLFPLSAKYSHPSPPPKSYGQQMKQRRQEDFRYYLEHPEMLATMPGQVFPEVSDTNTKPVSAPQVTLNPSQMPLTPPQTPPLPQQKPLPLPRSSVLPPAQAQTIPPVKVSPITTPKAGTTQIPTQNDLFFLRRMTAYRQSRYGLHEGIHPTDGIRNYKFDPHFWENKENWDGTEDFWFKPSTKKRGRMDDEDEALSPCSVPRKRVRAAGGASA</sequence>
<dbReference type="EMBL" id="JAUEPP010000005">
    <property type="protein sequence ID" value="KAK3342651.1"/>
    <property type="molecule type" value="Genomic_DNA"/>
</dbReference>